<reference evidence="10" key="2">
    <citation type="submission" date="2021-05" db="UniProtKB">
        <authorList>
            <consortium name="EnsemblPlants"/>
        </authorList>
    </citation>
    <scope>IDENTIFICATION</scope>
    <source>
        <strain evidence="10">subsp. malaccensis</strain>
    </source>
</reference>
<evidence type="ECO:0000256" key="6">
    <source>
        <dbReference type="ARBA" id="ARBA00022836"/>
    </source>
</evidence>
<keyword evidence="11" id="KW-1185">Reference proteome</keyword>
<evidence type="ECO:0000313" key="9">
    <source>
        <dbReference type="EMBL" id="CAG1843246.1"/>
    </source>
</evidence>
<keyword evidence="5" id="KW-0934">Plastid</keyword>
<dbReference type="EMBL" id="HG996469">
    <property type="protein sequence ID" value="CAG1843246.1"/>
    <property type="molecule type" value="Genomic_DNA"/>
</dbReference>
<accession>A0A804ITD0</accession>
<keyword evidence="7" id="KW-0793">Thylakoid</keyword>
<dbReference type="InterPro" id="IPR008796">
    <property type="entry name" value="PSAN"/>
</dbReference>
<comment type="subcellular location">
    <subcellularLocation>
        <location evidence="1">Plastid</location>
        <location evidence="1">Chloroplast thylakoid membrane</location>
        <topology evidence="1">Peripheral membrane protein</topology>
        <orientation evidence="1">Lumenal side</orientation>
    </subcellularLocation>
</comment>
<dbReference type="OrthoDB" id="544623at2759"/>
<keyword evidence="3" id="KW-0150">Chloroplast</keyword>
<dbReference type="GO" id="GO:0015979">
    <property type="term" value="P:photosynthesis"/>
    <property type="evidence" value="ECO:0007669"/>
    <property type="project" value="UniProtKB-KW"/>
</dbReference>
<sequence length="126" mass="14584">MALKIGALSTMNRQFPSSAAASLVLPRPVTKSAYRNDIGRRGLLTLLISTATVPEVTDPKKALLQEYLKRSKENKAKNDKERLDDYYKRNYKDYFEFIEGSLKDKNEELLSESEKDIIKWLQKNRK</sequence>
<proteinExistence type="inferred from homology"/>
<reference evidence="9" key="1">
    <citation type="submission" date="2021-03" db="EMBL/GenBank/DDBJ databases">
        <authorList>
            <consortium name="Genoscope - CEA"/>
            <person name="William W."/>
        </authorList>
    </citation>
    <scope>NUCLEOTIDE SEQUENCE</scope>
    <source>
        <strain evidence="9">Doubled-haploid Pahang</strain>
    </source>
</reference>
<dbReference type="AlphaFoldDB" id="A0A804ITD0"/>
<dbReference type="KEGG" id="mus:103975427"/>
<dbReference type="GO" id="GO:0009522">
    <property type="term" value="C:photosystem I"/>
    <property type="evidence" value="ECO:0007669"/>
    <property type="project" value="UniProtKB-KW"/>
</dbReference>
<dbReference type="Gramene" id="Ma04_t24350.1">
    <property type="protein sequence ID" value="Ma04_p24350.1"/>
    <property type="gene ID" value="Ma04_g24350"/>
</dbReference>
<evidence type="ECO:0000256" key="1">
    <source>
        <dbReference type="ARBA" id="ARBA00004622"/>
    </source>
</evidence>
<evidence type="ECO:0000256" key="8">
    <source>
        <dbReference type="ARBA" id="ARBA00023136"/>
    </source>
</evidence>
<evidence type="ECO:0000313" key="10">
    <source>
        <dbReference type="EnsemblPlants" id="Ma04_p24350.1"/>
    </source>
</evidence>
<comment type="similarity">
    <text evidence="2">Belongs to the psaN family.</text>
</comment>
<dbReference type="PANTHER" id="PTHR36327:SF1">
    <property type="entry name" value="OS03G0731100 PROTEIN"/>
    <property type="match status" value="1"/>
</dbReference>
<evidence type="ECO:0000256" key="5">
    <source>
        <dbReference type="ARBA" id="ARBA00022640"/>
    </source>
</evidence>
<dbReference type="PANTHER" id="PTHR36327">
    <property type="entry name" value="UNNAMED PRODUCT"/>
    <property type="match status" value="1"/>
</dbReference>
<evidence type="ECO:0000256" key="3">
    <source>
        <dbReference type="ARBA" id="ARBA00022528"/>
    </source>
</evidence>
<evidence type="ECO:0000313" key="11">
    <source>
        <dbReference type="Proteomes" id="UP000012960"/>
    </source>
</evidence>
<dbReference type="FunCoup" id="A0A804ITD0">
    <property type="interactions" value="1325"/>
</dbReference>
<dbReference type="EnsemblPlants" id="Ma04_t24350.1">
    <property type="protein sequence ID" value="Ma04_p24350.1"/>
    <property type="gene ID" value="Ma04_g24350"/>
</dbReference>
<gene>
    <name evidence="9" type="ORF">GSMUA_130410.1</name>
</gene>
<keyword evidence="6" id="KW-0603">Photosystem I</keyword>
<evidence type="ECO:0000256" key="7">
    <source>
        <dbReference type="ARBA" id="ARBA00023078"/>
    </source>
</evidence>
<dbReference type="Proteomes" id="UP000012960">
    <property type="component" value="Unplaced"/>
</dbReference>
<dbReference type="GO" id="GO:0009535">
    <property type="term" value="C:chloroplast thylakoid membrane"/>
    <property type="evidence" value="ECO:0007669"/>
    <property type="project" value="UniProtKB-SubCell"/>
</dbReference>
<dbReference type="Pfam" id="PF05479">
    <property type="entry name" value="PsaN"/>
    <property type="match status" value="1"/>
</dbReference>
<organism evidence="10 11">
    <name type="scientific">Musa acuminata subsp. malaccensis</name>
    <name type="common">Wild banana</name>
    <name type="synonym">Musa malaccensis</name>
    <dbReference type="NCBI Taxonomy" id="214687"/>
    <lineage>
        <taxon>Eukaryota</taxon>
        <taxon>Viridiplantae</taxon>
        <taxon>Streptophyta</taxon>
        <taxon>Embryophyta</taxon>
        <taxon>Tracheophyta</taxon>
        <taxon>Spermatophyta</taxon>
        <taxon>Magnoliopsida</taxon>
        <taxon>Liliopsida</taxon>
        <taxon>Zingiberales</taxon>
        <taxon>Musaceae</taxon>
        <taxon>Musa</taxon>
    </lineage>
</organism>
<protein>
    <submittedName>
        <fullName evidence="9">(wild Malaysian banana) hypothetical protein</fullName>
    </submittedName>
</protein>
<keyword evidence="4" id="KW-0602">Photosynthesis</keyword>
<name>A0A804ITD0_MUSAM</name>
<keyword evidence="8" id="KW-0472">Membrane</keyword>
<evidence type="ECO:0000256" key="4">
    <source>
        <dbReference type="ARBA" id="ARBA00022531"/>
    </source>
</evidence>
<dbReference type="OMA" id="GPARQKN"/>
<evidence type="ECO:0000256" key="2">
    <source>
        <dbReference type="ARBA" id="ARBA00010661"/>
    </source>
</evidence>